<evidence type="ECO:0000313" key="2">
    <source>
        <dbReference type="EMBL" id="GAI96634.1"/>
    </source>
</evidence>
<feature type="non-terminal residue" evidence="2">
    <location>
        <position position="242"/>
    </location>
</feature>
<protein>
    <recommendedName>
        <fullName evidence="3">Formyl-CoA transferase</fullName>
    </recommendedName>
</protein>
<organism evidence="2">
    <name type="scientific">marine sediment metagenome</name>
    <dbReference type="NCBI Taxonomy" id="412755"/>
    <lineage>
        <taxon>unclassified sequences</taxon>
        <taxon>metagenomes</taxon>
        <taxon>ecological metagenomes</taxon>
    </lineage>
</organism>
<dbReference type="AlphaFoldDB" id="X1UWA1"/>
<evidence type="ECO:0008006" key="3">
    <source>
        <dbReference type="Google" id="ProtNLM"/>
    </source>
</evidence>
<comment type="caution">
    <text evidence="2">The sequence shown here is derived from an EMBL/GenBank/DDBJ whole genome shotgun (WGS) entry which is preliminary data.</text>
</comment>
<dbReference type="GO" id="GO:0005739">
    <property type="term" value="C:mitochondrion"/>
    <property type="evidence" value="ECO:0007669"/>
    <property type="project" value="TreeGrafter"/>
</dbReference>
<name>X1UWA1_9ZZZZ</name>
<dbReference type="InterPro" id="IPR050483">
    <property type="entry name" value="CoA-transferase_III_domain"/>
</dbReference>
<proteinExistence type="predicted"/>
<sequence>MGGNNMPGPLEGIRVVDLSRVVVGPYCTMVLGDMGADVIKIEIPGKGDETRMWGPPFAGGESAYYISLNKDKRSLTLNFKKEKGKAVLRQLIAQSDVLVENYRLGTLDKLGFGYESVKEINPRLIYCSITGYGNTGPMSHVAGVDIVVAAEAGLIGITGEKDRPPSKVGVAITDILTALFAQGAIANALYHREKTGSGQKIDLSLFESQVATLFNLSSTYLISGEIPQRMGLAHATIVPYQG</sequence>
<gene>
    <name evidence="2" type="ORF">S12H4_40880</name>
</gene>
<dbReference type="PANTHER" id="PTHR48207:SF3">
    <property type="entry name" value="SUCCINATE--HYDROXYMETHYLGLUTARATE COA-TRANSFERASE"/>
    <property type="match status" value="1"/>
</dbReference>
<dbReference type="PANTHER" id="PTHR48207">
    <property type="entry name" value="SUCCINATE--HYDROXYMETHYLGLUTARATE COA-TRANSFERASE"/>
    <property type="match status" value="1"/>
</dbReference>
<evidence type="ECO:0000256" key="1">
    <source>
        <dbReference type="ARBA" id="ARBA00022679"/>
    </source>
</evidence>
<keyword evidence="1" id="KW-0808">Transferase</keyword>
<dbReference type="InterPro" id="IPR023606">
    <property type="entry name" value="CoA-Trfase_III_dom_1_sf"/>
</dbReference>
<dbReference type="EMBL" id="BARW01024851">
    <property type="protein sequence ID" value="GAI96634.1"/>
    <property type="molecule type" value="Genomic_DNA"/>
</dbReference>
<dbReference type="InterPro" id="IPR003673">
    <property type="entry name" value="CoA-Trfase_fam_III"/>
</dbReference>
<dbReference type="Pfam" id="PF02515">
    <property type="entry name" value="CoA_transf_3"/>
    <property type="match status" value="1"/>
</dbReference>
<reference evidence="2" key="1">
    <citation type="journal article" date="2014" name="Front. Microbiol.">
        <title>High frequency of phylogenetically diverse reductive dehalogenase-homologous genes in deep subseafloor sedimentary metagenomes.</title>
        <authorList>
            <person name="Kawai M."/>
            <person name="Futagami T."/>
            <person name="Toyoda A."/>
            <person name="Takaki Y."/>
            <person name="Nishi S."/>
            <person name="Hori S."/>
            <person name="Arai W."/>
            <person name="Tsubouchi T."/>
            <person name="Morono Y."/>
            <person name="Uchiyama I."/>
            <person name="Ito T."/>
            <person name="Fujiyama A."/>
            <person name="Inagaki F."/>
            <person name="Takami H."/>
        </authorList>
    </citation>
    <scope>NUCLEOTIDE SEQUENCE</scope>
    <source>
        <strain evidence="2">Expedition CK06-06</strain>
    </source>
</reference>
<dbReference type="GO" id="GO:0047369">
    <property type="term" value="F:succinate-hydroxymethylglutarate CoA-transferase activity"/>
    <property type="evidence" value="ECO:0007669"/>
    <property type="project" value="TreeGrafter"/>
</dbReference>
<dbReference type="SUPFAM" id="SSF89796">
    <property type="entry name" value="CoA-transferase family III (CaiB/BaiF)"/>
    <property type="match status" value="1"/>
</dbReference>
<dbReference type="Gene3D" id="3.40.50.10540">
    <property type="entry name" value="Crotonobetainyl-coa:carnitine coa-transferase, domain 1"/>
    <property type="match status" value="1"/>
</dbReference>
<accession>X1UWA1</accession>